<evidence type="ECO:0000256" key="1">
    <source>
        <dbReference type="ARBA" id="ARBA00004496"/>
    </source>
</evidence>
<dbReference type="Ensembl" id="ENSAOCT00000072220.1">
    <property type="protein sequence ID" value="ENSAOCP00000040301.1"/>
    <property type="gene ID" value="ENSAOCG00000019213.2"/>
</dbReference>
<reference evidence="15" key="2">
    <citation type="submission" date="2025-08" db="UniProtKB">
        <authorList>
            <consortium name="Ensembl"/>
        </authorList>
    </citation>
    <scope>IDENTIFICATION</scope>
</reference>
<evidence type="ECO:0000256" key="11">
    <source>
        <dbReference type="ARBA" id="ARBA00029362"/>
    </source>
</evidence>
<keyword evidence="13" id="KW-0732">Signal</keyword>
<keyword evidence="16" id="KW-1185">Reference proteome</keyword>
<dbReference type="GO" id="GO:0005737">
    <property type="term" value="C:cytoplasm"/>
    <property type="evidence" value="ECO:0007669"/>
    <property type="project" value="UniProtKB-SubCell"/>
</dbReference>
<keyword evidence="3" id="KW-0813">Transport</keyword>
<evidence type="ECO:0000256" key="12">
    <source>
        <dbReference type="RuleBase" id="RU363115"/>
    </source>
</evidence>
<evidence type="ECO:0000256" key="5">
    <source>
        <dbReference type="ARBA" id="ARBA00022670"/>
    </source>
</evidence>
<reference evidence="15" key="3">
    <citation type="submission" date="2025-09" db="UniProtKB">
        <authorList>
            <consortium name="Ensembl"/>
        </authorList>
    </citation>
    <scope>IDENTIFICATION</scope>
</reference>
<dbReference type="GeneTree" id="ENSGT00530000063000"/>
<feature type="chain" id="PRO_5043591077" description="Cysteine protease" evidence="13">
    <location>
        <begin position="24"/>
        <end position="505"/>
    </location>
</feature>
<evidence type="ECO:0000256" key="9">
    <source>
        <dbReference type="ARBA" id="ARBA00023006"/>
    </source>
</evidence>
<comment type="catalytic activity">
    <reaction evidence="10">
        <text>[protein]-C-terminal L-amino acid-glycyl-phosphatidylserine + H2O = [protein]-C-terminal L-amino acid-glycine + a 1,2-diacyl-sn-glycero-3-phospho-L-serine</text>
        <dbReference type="Rhea" id="RHEA:67576"/>
        <dbReference type="Rhea" id="RHEA-COMP:17324"/>
        <dbReference type="Rhea" id="RHEA-COMP:17326"/>
        <dbReference type="ChEBI" id="CHEBI:15377"/>
        <dbReference type="ChEBI" id="CHEBI:57262"/>
        <dbReference type="ChEBI" id="CHEBI:172940"/>
        <dbReference type="ChEBI" id="CHEBI:172942"/>
    </reaction>
    <physiologicalReaction direction="left-to-right" evidence="10">
        <dbReference type="Rhea" id="RHEA:67577"/>
    </physiologicalReaction>
</comment>
<dbReference type="GO" id="GO:0019786">
    <property type="term" value="F:protein-phosphatidylethanolamide deconjugating activity"/>
    <property type="evidence" value="ECO:0007669"/>
    <property type="project" value="InterPro"/>
</dbReference>
<dbReference type="GO" id="GO:0000423">
    <property type="term" value="P:mitophagy"/>
    <property type="evidence" value="ECO:0007669"/>
    <property type="project" value="TreeGrafter"/>
</dbReference>
<dbReference type="GO" id="GO:0004197">
    <property type="term" value="F:cysteine-type endopeptidase activity"/>
    <property type="evidence" value="ECO:0007669"/>
    <property type="project" value="TreeGrafter"/>
</dbReference>
<comment type="similarity">
    <text evidence="2 12">Belongs to the peptidase C54 family.</text>
</comment>
<evidence type="ECO:0000256" key="3">
    <source>
        <dbReference type="ARBA" id="ARBA00022448"/>
    </source>
</evidence>
<feature type="signal peptide" evidence="13">
    <location>
        <begin position="1"/>
        <end position="23"/>
    </location>
</feature>
<organism evidence="15 16">
    <name type="scientific">Amphiprion ocellaris</name>
    <name type="common">Clown anemonefish</name>
    <dbReference type="NCBI Taxonomy" id="80972"/>
    <lineage>
        <taxon>Eukaryota</taxon>
        <taxon>Metazoa</taxon>
        <taxon>Chordata</taxon>
        <taxon>Craniata</taxon>
        <taxon>Vertebrata</taxon>
        <taxon>Euteleostomi</taxon>
        <taxon>Actinopterygii</taxon>
        <taxon>Neopterygii</taxon>
        <taxon>Teleostei</taxon>
        <taxon>Neoteleostei</taxon>
        <taxon>Acanthomorphata</taxon>
        <taxon>Ovalentaria</taxon>
        <taxon>Pomacentridae</taxon>
        <taxon>Amphiprion</taxon>
    </lineage>
</organism>
<dbReference type="Proteomes" id="UP001501940">
    <property type="component" value="Chromosome 19"/>
</dbReference>
<dbReference type="PANTHER" id="PTHR22624:SF36">
    <property type="entry name" value="CYSTEINE PROTEASE ATG4D"/>
    <property type="match status" value="1"/>
</dbReference>
<dbReference type="GO" id="GO:0034727">
    <property type="term" value="P:piecemeal microautophagy of the nucleus"/>
    <property type="evidence" value="ECO:0007669"/>
    <property type="project" value="TreeGrafter"/>
</dbReference>
<dbReference type="PANTHER" id="PTHR22624">
    <property type="entry name" value="CYSTEINE PROTEASE ATG4"/>
    <property type="match status" value="1"/>
</dbReference>
<accession>A0AAQ5XKX7</accession>
<feature type="domain" description="Peptidase C54 catalytic" evidence="14">
    <location>
        <begin position="138"/>
        <end position="444"/>
    </location>
</feature>
<dbReference type="GO" id="GO:0035973">
    <property type="term" value="P:aggrephagy"/>
    <property type="evidence" value="ECO:0007669"/>
    <property type="project" value="TreeGrafter"/>
</dbReference>
<reference evidence="15 16" key="1">
    <citation type="submission" date="2022-01" db="EMBL/GenBank/DDBJ databases">
        <title>A chromosome-scale genome assembly of the false clownfish, Amphiprion ocellaris.</title>
        <authorList>
            <person name="Ryu T."/>
        </authorList>
    </citation>
    <scope>NUCLEOTIDE SEQUENCE [LARGE SCALE GENOMIC DNA]</scope>
</reference>
<sequence>MPSQYLLGCLCLVRILRIGLCWGFFLDCIHVGCYGDEEPFFSWSSPVVMNPSTSFARCESQSSDGLPDDWLFLSSESAGPQGQEVSRDDQEAEDRGKLKSKLVSAWNSVKYGQSHLSDIETQGGNLNTFSVSVSGEKEHFRRSFVSLLWLTYRRGFPLLAGCSLTTDSGWGCVLRTGQMLLAQGLILHLMPPGWTWSVSHHAVKDDMELLRPSDSTEYGSKLNERANTRGRKLSLGSLLDRPMEATHRSMISWFADHPSAPLGIHQLVELGQSSGKKAGDWYGPSIVAHILRKAVAASADLPSLVVYVAQDCTIYLKDVRRLCERPSPQPWKSVIILVPVRLGGHDLNPSYISCVKRLLMLQCCIGIIGGKPKHSLFFVGFQDDHLLYLDPHYCQPTVDTTKKNFPLESFHCKYPRKMSFSRMDPSCTIGFYAKGQREFESLCTAVNEALTTSAGTYPMFIFSEGERQEEVPGSSTTTNNITYIRRKNELKRVDTNNSMDEFVLL</sequence>
<dbReference type="AlphaFoldDB" id="A0AAQ5XKX7"/>
<protein>
    <recommendedName>
        <fullName evidence="12">Cysteine protease</fullName>
        <ecNumber evidence="12">3.4.22.-</ecNumber>
    </recommendedName>
</protein>
<evidence type="ECO:0000256" key="4">
    <source>
        <dbReference type="ARBA" id="ARBA00022490"/>
    </source>
</evidence>
<keyword evidence="6 12" id="KW-0378">Hydrolase</keyword>
<evidence type="ECO:0000256" key="13">
    <source>
        <dbReference type="SAM" id="SignalP"/>
    </source>
</evidence>
<dbReference type="InterPro" id="IPR005078">
    <property type="entry name" value="Peptidase_C54"/>
</dbReference>
<evidence type="ECO:0000256" key="2">
    <source>
        <dbReference type="ARBA" id="ARBA00010958"/>
    </source>
</evidence>
<dbReference type="InterPro" id="IPR038765">
    <property type="entry name" value="Papain-like_cys_pep_sf"/>
</dbReference>
<keyword evidence="5 12" id="KW-0645">Protease</keyword>
<keyword evidence="8 12" id="KW-0653">Protein transport</keyword>
<keyword evidence="4 12" id="KW-0963">Cytoplasm</keyword>
<evidence type="ECO:0000256" key="10">
    <source>
        <dbReference type="ARBA" id="ARBA00029289"/>
    </source>
</evidence>
<comment type="function">
    <text evidence="12">Cysteine protease that plays a key role in autophagy by mediating both proteolytic activation and delipidation of ATG8 family proteins.</text>
</comment>
<dbReference type="InterPro" id="IPR046792">
    <property type="entry name" value="Peptidase_C54_cat"/>
</dbReference>
<evidence type="ECO:0000259" key="14">
    <source>
        <dbReference type="Pfam" id="PF03416"/>
    </source>
</evidence>
<evidence type="ECO:0000256" key="8">
    <source>
        <dbReference type="ARBA" id="ARBA00022927"/>
    </source>
</evidence>
<keyword evidence="7" id="KW-0788">Thiol protease</keyword>
<dbReference type="EC" id="3.4.22.-" evidence="12"/>
<evidence type="ECO:0000256" key="6">
    <source>
        <dbReference type="ARBA" id="ARBA00022801"/>
    </source>
</evidence>
<name>A0AAQ5XKX7_AMPOC</name>
<dbReference type="GO" id="GO:0015031">
    <property type="term" value="P:protein transport"/>
    <property type="evidence" value="ECO:0007669"/>
    <property type="project" value="UniProtKB-KW"/>
</dbReference>
<evidence type="ECO:0000256" key="7">
    <source>
        <dbReference type="ARBA" id="ARBA00022807"/>
    </source>
</evidence>
<evidence type="ECO:0000313" key="15">
    <source>
        <dbReference type="Ensembl" id="ENSAOCP00000040301.1"/>
    </source>
</evidence>
<comment type="catalytic activity">
    <reaction evidence="11">
        <text>[protein]-C-terminal L-amino acid-glycyl-phosphatidylethanolamide + H2O = [protein]-C-terminal L-amino acid-glycine + a 1,2-diacyl-sn-glycero-3-phosphoethanolamine</text>
        <dbReference type="Rhea" id="RHEA:67548"/>
        <dbReference type="Rhea" id="RHEA-COMP:17323"/>
        <dbReference type="Rhea" id="RHEA-COMP:17324"/>
        <dbReference type="ChEBI" id="CHEBI:15377"/>
        <dbReference type="ChEBI" id="CHEBI:64612"/>
        <dbReference type="ChEBI" id="CHEBI:172940"/>
        <dbReference type="ChEBI" id="CHEBI:172941"/>
    </reaction>
    <physiologicalReaction direction="left-to-right" evidence="11">
        <dbReference type="Rhea" id="RHEA:67549"/>
    </physiologicalReaction>
</comment>
<dbReference type="Pfam" id="PF03416">
    <property type="entry name" value="Peptidase_C54"/>
    <property type="match status" value="1"/>
</dbReference>
<proteinExistence type="inferred from homology"/>
<evidence type="ECO:0000313" key="16">
    <source>
        <dbReference type="Proteomes" id="UP001501940"/>
    </source>
</evidence>
<dbReference type="GO" id="GO:0016485">
    <property type="term" value="P:protein processing"/>
    <property type="evidence" value="ECO:0007669"/>
    <property type="project" value="TreeGrafter"/>
</dbReference>
<comment type="subcellular location">
    <subcellularLocation>
        <location evidence="1 12">Cytoplasm</location>
    </subcellularLocation>
</comment>
<keyword evidence="9 12" id="KW-0072">Autophagy</keyword>
<dbReference type="SUPFAM" id="SSF54001">
    <property type="entry name" value="Cysteine proteinases"/>
    <property type="match status" value="1"/>
</dbReference>
<dbReference type="GO" id="GO:0000045">
    <property type="term" value="P:autophagosome assembly"/>
    <property type="evidence" value="ECO:0007669"/>
    <property type="project" value="TreeGrafter"/>
</dbReference>